<dbReference type="EMBL" id="JAEPRD010000109">
    <property type="protein sequence ID" value="KAG2198510.1"/>
    <property type="molecule type" value="Genomic_DNA"/>
</dbReference>
<dbReference type="Pfam" id="PF13812">
    <property type="entry name" value="PPR_3"/>
    <property type="match status" value="1"/>
</dbReference>
<dbReference type="Gene3D" id="1.25.40.10">
    <property type="entry name" value="Tetratricopeptide repeat domain"/>
    <property type="match status" value="3"/>
</dbReference>
<dbReference type="InterPro" id="IPR011990">
    <property type="entry name" value="TPR-like_helical_dom_sf"/>
</dbReference>
<dbReference type="Pfam" id="PF13041">
    <property type="entry name" value="PPR_2"/>
    <property type="match status" value="2"/>
</dbReference>
<dbReference type="PANTHER" id="PTHR47936">
    <property type="entry name" value="PPR_LONG DOMAIN-CONTAINING PROTEIN"/>
    <property type="match status" value="1"/>
</dbReference>
<evidence type="ECO:0000256" key="2">
    <source>
        <dbReference type="PROSITE-ProRule" id="PRU00708"/>
    </source>
</evidence>
<keyword evidence="4" id="KW-1185">Reference proteome</keyword>
<dbReference type="Proteomes" id="UP000603453">
    <property type="component" value="Unassembled WGS sequence"/>
</dbReference>
<evidence type="ECO:0000313" key="3">
    <source>
        <dbReference type="EMBL" id="KAG2198510.1"/>
    </source>
</evidence>
<feature type="repeat" description="PPR" evidence="2">
    <location>
        <begin position="186"/>
        <end position="220"/>
    </location>
</feature>
<reference evidence="3" key="1">
    <citation type="submission" date="2020-12" db="EMBL/GenBank/DDBJ databases">
        <title>Metabolic potential, ecology and presence of endohyphal bacteria is reflected in genomic diversity of Mucoromycotina.</title>
        <authorList>
            <person name="Muszewska A."/>
            <person name="Okrasinska A."/>
            <person name="Steczkiewicz K."/>
            <person name="Drgas O."/>
            <person name="Orlowska M."/>
            <person name="Perlinska-Lenart U."/>
            <person name="Aleksandrzak-Piekarczyk T."/>
            <person name="Szatraj K."/>
            <person name="Zielenkiewicz U."/>
            <person name="Pilsyk S."/>
            <person name="Malc E."/>
            <person name="Mieczkowski P."/>
            <person name="Kruszewska J.S."/>
            <person name="Biernat P."/>
            <person name="Pawlowska J."/>
        </authorList>
    </citation>
    <scope>NUCLEOTIDE SEQUENCE</scope>
    <source>
        <strain evidence="3">WA0000017839</strain>
    </source>
</reference>
<accession>A0A8H7QVF0</accession>
<proteinExistence type="predicted"/>
<dbReference type="PROSITE" id="PS51375">
    <property type="entry name" value="PPR"/>
    <property type="match status" value="3"/>
</dbReference>
<comment type="caution">
    <text evidence="3">The sequence shown here is derived from an EMBL/GenBank/DDBJ whole genome shotgun (WGS) entry which is preliminary data.</text>
</comment>
<feature type="repeat" description="PPR" evidence="2">
    <location>
        <begin position="299"/>
        <end position="333"/>
    </location>
</feature>
<dbReference type="NCBIfam" id="TIGR00756">
    <property type="entry name" value="PPR"/>
    <property type="match status" value="2"/>
</dbReference>
<feature type="repeat" description="PPR" evidence="2">
    <location>
        <begin position="151"/>
        <end position="185"/>
    </location>
</feature>
<dbReference type="PANTHER" id="PTHR47936:SF1">
    <property type="entry name" value="PENTATRICOPEPTIDE REPEAT-CONTAINING PROTEIN GUN1, CHLOROPLASTIC"/>
    <property type="match status" value="1"/>
</dbReference>
<sequence>MKSFLTVRGIIQSSSNVGNRRFVHGGVMEPLKLRPRVNPELSERLLTSIRQRNPAAVWKAYSELDERGQLGKLPAEFFTMTLQSFQIKNLGTYNTDEIKFYKKSLLQIIHTMKQQGIQPDIRDYNLLLEFYGRALDWKSSNELWNDIKQPNLYTYNLYMRSALQCRRYEDVFRIFNLIQSAHIQPNEFTYNTLIEANGRLGNITEADKIFKERFTPKVEKSTSSILSNFLHQPTTSTSYTRAASPLGRYIPQQTTTHSVLKPSVETFNALISAHGKKKNVAGLSHIYTNMMPQFHVQPTLKTYNTLIEWYCYNEDVDSARKIFVDMETAGVKPNIVTFNHLFRHEALKKNRPKVAETLMDYMKTEYGITPLLSMYQTLIRLHNKANREEEAKRLYADYSILKSKLAKKPLNTTTTTTTTELSNQKTL</sequence>
<dbReference type="InterPro" id="IPR002885">
    <property type="entry name" value="PPR_rpt"/>
</dbReference>
<evidence type="ECO:0000256" key="1">
    <source>
        <dbReference type="ARBA" id="ARBA00022737"/>
    </source>
</evidence>
<gene>
    <name evidence="3" type="ORF">INT47_008614</name>
</gene>
<dbReference type="AlphaFoldDB" id="A0A8H7QVF0"/>
<evidence type="ECO:0000313" key="4">
    <source>
        <dbReference type="Proteomes" id="UP000603453"/>
    </source>
</evidence>
<keyword evidence="1" id="KW-0677">Repeat</keyword>
<protein>
    <recommendedName>
        <fullName evidence="5">Pentatricopeptide repeat-containing protein</fullName>
    </recommendedName>
</protein>
<organism evidence="3 4">
    <name type="scientific">Mucor saturninus</name>
    <dbReference type="NCBI Taxonomy" id="64648"/>
    <lineage>
        <taxon>Eukaryota</taxon>
        <taxon>Fungi</taxon>
        <taxon>Fungi incertae sedis</taxon>
        <taxon>Mucoromycota</taxon>
        <taxon>Mucoromycotina</taxon>
        <taxon>Mucoromycetes</taxon>
        <taxon>Mucorales</taxon>
        <taxon>Mucorineae</taxon>
        <taxon>Mucoraceae</taxon>
        <taxon>Mucor</taxon>
    </lineage>
</organism>
<dbReference type="OrthoDB" id="185373at2759"/>
<name>A0A8H7QVF0_9FUNG</name>
<evidence type="ECO:0008006" key="5">
    <source>
        <dbReference type="Google" id="ProtNLM"/>
    </source>
</evidence>